<reference evidence="2 3" key="1">
    <citation type="submission" date="2019-08" db="EMBL/GenBank/DDBJ databases">
        <title>Seonamhaeicola sediminis sp. nov., isolated from marine sediment.</title>
        <authorList>
            <person name="Cao W.R."/>
        </authorList>
    </citation>
    <scope>NUCLEOTIDE SEQUENCE [LARGE SCALE GENOMIC DNA]</scope>
    <source>
        <strain evidence="2 3">1505</strain>
    </source>
</reference>
<dbReference type="EMBL" id="VRKQ01000018">
    <property type="protein sequence ID" value="TXG35145.1"/>
    <property type="molecule type" value="Genomic_DNA"/>
</dbReference>
<protein>
    <submittedName>
        <fullName evidence="2">Uncharacterized protein</fullName>
    </submittedName>
</protein>
<sequence length="132" mass="14262">MKSIKKYIGVFVMVLALFACDEESNFKDFDAALTPVYSLTDISNGGPFKINIYKEKSLIIEYISEVNAKSFVASGYSDTSTDTTYEITVSKQVDGATVTYVVSADKASGAGTLTVDGATVHDVILSEVEIYN</sequence>
<dbReference type="RefSeq" id="WP_147769488.1">
    <property type="nucleotide sequence ID" value="NZ_VRKQ01000018.1"/>
</dbReference>
<keyword evidence="1" id="KW-0732">Signal</keyword>
<accession>A0A5C7GDW5</accession>
<comment type="caution">
    <text evidence="2">The sequence shown here is derived from an EMBL/GenBank/DDBJ whole genome shotgun (WGS) entry which is preliminary data.</text>
</comment>
<dbReference type="OrthoDB" id="1449607at2"/>
<evidence type="ECO:0000256" key="1">
    <source>
        <dbReference type="SAM" id="SignalP"/>
    </source>
</evidence>
<keyword evidence="3" id="KW-1185">Reference proteome</keyword>
<name>A0A5C7GDW5_9FLAO</name>
<gene>
    <name evidence="2" type="ORF">FUA22_15430</name>
</gene>
<dbReference type="PROSITE" id="PS51257">
    <property type="entry name" value="PROKAR_LIPOPROTEIN"/>
    <property type="match status" value="1"/>
</dbReference>
<feature type="chain" id="PRO_5022995612" evidence="1">
    <location>
        <begin position="22"/>
        <end position="132"/>
    </location>
</feature>
<dbReference type="AlphaFoldDB" id="A0A5C7GDW5"/>
<organism evidence="2 3">
    <name type="scientific">Seonamhaeicola maritimus</name>
    <dbReference type="NCBI Taxonomy" id="2591822"/>
    <lineage>
        <taxon>Bacteria</taxon>
        <taxon>Pseudomonadati</taxon>
        <taxon>Bacteroidota</taxon>
        <taxon>Flavobacteriia</taxon>
        <taxon>Flavobacteriales</taxon>
        <taxon>Flavobacteriaceae</taxon>
    </lineage>
</organism>
<dbReference type="Proteomes" id="UP000321080">
    <property type="component" value="Unassembled WGS sequence"/>
</dbReference>
<feature type="signal peptide" evidence="1">
    <location>
        <begin position="1"/>
        <end position="21"/>
    </location>
</feature>
<proteinExistence type="predicted"/>
<evidence type="ECO:0000313" key="2">
    <source>
        <dbReference type="EMBL" id="TXG35145.1"/>
    </source>
</evidence>
<evidence type="ECO:0000313" key="3">
    <source>
        <dbReference type="Proteomes" id="UP000321080"/>
    </source>
</evidence>